<accession>A0A7G9G3D5</accession>
<dbReference type="GO" id="GO:0005829">
    <property type="term" value="C:cytosol"/>
    <property type="evidence" value="ECO:0007669"/>
    <property type="project" value="TreeGrafter"/>
</dbReference>
<dbReference type="InterPro" id="IPR001670">
    <property type="entry name" value="ADH_Fe/GldA"/>
</dbReference>
<reference evidence="4 5" key="1">
    <citation type="submission" date="2020-08" db="EMBL/GenBank/DDBJ databases">
        <authorList>
            <person name="Liu C."/>
            <person name="Sun Q."/>
        </authorList>
    </citation>
    <scope>NUCLEOTIDE SEQUENCE [LARGE SCALE GENOMIC DNA]</scope>
    <source>
        <strain evidence="4 5">NSJ-38</strain>
    </source>
</reference>
<evidence type="ECO:0000313" key="5">
    <source>
        <dbReference type="Proteomes" id="UP000515823"/>
    </source>
</evidence>
<dbReference type="FunFam" id="3.40.50.1970:FF:000003">
    <property type="entry name" value="Alcohol dehydrogenase, iron-containing"/>
    <property type="match status" value="1"/>
</dbReference>
<dbReference type="EMBL" id="CP060634">
    <property type="protein sequence ID" value="QNM05317.1"/>
    <property type="molecule type" value="Genomic_DNA"/>
</dbReference>
<dbReference type="GO" id="GO:0008106">
    <property type="term" value="F:alcohol dehydrogenase (NADP+) activity"/>
    <property type="evidence" value="ECO:0007669"/>
    <property type="project" value="TreeGrafter"/>
</dbReference>
<dbReference type="InterPro" id="IPR044731">
    <property type="entry name" value="BDH-like"/>
</dbReference>
<dbReference type="SUPFAM" id="SSF56796">
    <property type="entry name" value="Dehydroquinate synthase-like"/>
    <property type="match status" value="1"/>
</dbReference>
<evidence type="ECO:0000259" key="2">
    <source>
        <dbReference type="Pfam" id="PF00465"/>
    </source>
</evidence>
<dbReference type="Pfam" id="PF25137">
    <property type="entry name" value="ADH_Fe_C"/>
    <property type="match status" value="1"/>
</dbReference>
<dbReference type="PANTHER" id="PTHR43633:SF1">
    <property type="entry name" value="ALCOHOL DEHYDROGENASE YQHD"/>
    <property type="match status" value="1"/>
</dbReference>
<organism evidence="4 5">
    <name type="scientific">Qiania dongpingensis</name>
    <dbReference type="NCBI Taxonomy" id="2763669"/>
    <lineage>
        <taxon>Bacteria</taxon>
        <taxon>Bacillati</taxon>
        <taxon>Bacillota</taxon>
        <taxon>Clostridia</taxon>
        <taxon>Lachnospirales</taxon>
        <taxon>Lachnospiraceae</taxon>
        <taxon>Qiania</taxon>
    </lineage>
</organism>
<dbReference type="Pfam" id="PF00465">
    <property type="entry name" value="Fe-ADH"/>
    <property type="match status" value="1"/>
</dbReference>
<keyword evidence="1" id="KW-0560">Oxidoreductase</keyword>
<dbReference type="KEGG" id="qdo:H9Q78_12900"/>
<proteinExistence type="predicted"/>
<evidence type="ECO:0000313" key="4">
    <source>
        <dbReference type="EMBL" id="QNM05317.1"/>
    </source>
</evidence>
<dbReference type="AlphaFoldDB" id="A0A7G9G3D5"/>
<dbReference type="GO" id="GO:1990002">
    <property type="term" value="F:methylglyoxal reductase (NADPH) (acetol producing) activity"/>
    <property type="evidence" value="ECO:0007669"/>
    <property type="project" value="TreeGrafter"/>
</dbReference>
<dbReference type="CDD" id="cd08187">
    <property type="entry name" value="BDH"/>
    <property type="match status" value="1"/>
</dbReference>
<gene>
    <name evidence="4" type="ORF">H9Q78_12900</name>
</gene>
<protein>
    <submittedName>
        <fullName evidence="4">Iron-containing alcohol dehydrogenase</fullName>
    </submittedName>
</protein>
<dbReference type="PANTHER" id="PTHR43633">
    <property type="entry name" value="ALCOHOL DEHYDROGENASE YQHD"/>
    <property type="match status" value="1"/>
</dbReference>
<evidence type="ECO:0000256" key="1">
    <source>
        <dbReference type="ARBA" id="ARBA00023002"/>
    </source>
</evidence>
<feature type="domain" description="Fe-containing alcohol dehydrogenase-like C-terminal" evidence="3">
    <location>
        <begin position="195"/>
        <end position="389"/>
    </location>
</feature>
<keyword evidence="5" id="KW-1185">Reference proteome</keyword>
<dbReference type="RefSeq" id="WP_249302224.1">
    <property type="nucleotide sequence ID" value="NZ_CP060634.1"/>
</dbReference>
<dbReference type="GO" id="GO:0046872">
    <property type="term" value="F:metal ion binding"/>
    <property type="evidence" value="ECO:0007669"/>
    <property type="project" value="InterPro"/>
</dbReference>
<dbReference type="Gene3D" id="3.40.50.1970">
    <property type="match status" value="1"/>
</dbReference>
<dbReference type="InterPro" id="IPR056798">
    <property type="entry name" value="ADH_Fe_C"/>
</dbReference>
<dbReference type="GO" id="GO:1990362">
    <property type="term" value="F:butanol dehydrogenase (NAD+) activity"/>
    <property type="evidence" value="ECO:0007669"/>
    <property type="project" value="InterPro"/>
</dbReference>
<feature type="domain" description="Alcohol dehydrogenase iron-type/glycerol dehydrogenase GldA" evidence="2">
    <location>
        <begin position="10"/>
        <end position="183"/>
    </location>
</feature>
<sequence length="391" mass="43316">MLGNFSYANPTKLYFGEDSLNYLNDELPKYGKNVQLVYGGGSIKKNGIYDKVLEILKAGGKTVFEDGGVMPNPTVQKLYEGCKIAKENAVDFILAVGGGSVCDYAKAVSVSAYCEEDPWERYYLRMEDVAPNTQIIPVGCVLTMVGTGSEMNGGAVITNHEQKLKIGHVFGENVFPKFSILNPTFTFTLPKYQMAAGIYDIFNHICEQYFSGEDDNTSDYISEGLMRSVIHSSRIAIKNPTDYEARSNLMWTAAWALNTLVAKGKTTDWMVHMLGQAVGAYTDATHGMTLSAVSMAYYRYICRFGLAKFVRFAVNVWDVESANKTLDQIASEGLNRMEQWMNELGLVMNAKDLGVTEDMIDSLAESTLIMEGGFKVLAHDEIVEIFKASIK</sequence>
<dbReference type="Proteomes" id="UP000515823">
    <property type="component" value="Chromosome"/>
</dbReference>
<evidence type="ECO:0000259" key="3">
    <source>
        <dbReference type="Pfam" id="PF25137"/>
    </source>
</evidence>
<name>A0A7G9G3D5_9FIRM</name>
<dbReference type="Gene3D" id="1.20.1090.10">
    <property type="entry name" value="Dehydroquinate synthase-like - alpha domain"/>
    <property type="match status" value="1"/>
</dbReference>